<feature type="transmembrane region" description="Helical" evidence="2">
    <location>
        <begin position="167"/>
        <end position="186"/>
    </location>
</feature>
<reference evidence="3" key="1">
    <citation type="journal article" date="2020" name="Stud. Mycol.">
        <title>101 Dothideomycetes genomes: a test case for predicting lifestyles and emergence of pathogens.</title>
        <authorList>
            <person name="Haridas S."/>
            <person name="Albert R."/>
            <person name="Binder M."/>
            <person name="Bloem J."/>
            <person name="Labutti K."/>
            <person name="Salamov A."/>
            <person name="Andreopoulos B."/>
            <person name="Baker S."/>
            <person name="Barry K."/>
            <person name="Bills G."/>
            <person name="Bluhm B."/>
            <person name="Cannon C."/>
            <person name="Castanera R."/>
            <person name="Culley D."/>
            <person name="Daum C."/>
            <person name="Ezra D."/>
            <person name="Gonzalez J."/>
            <person name="Henrissat B."/>
            <person name="Kuo A."/>
            <person name="Liang C."/>
            <person name="Lipzen A."/>
            <person name="Lutzoni F."/>
            <person name="Magnuson J."/>
            <person name="Mondo S."/>
            <person name="Nolan M."/>
            <person name="Ohm R."/>
            <person name="Pangilinan J."/>
            <person name="Park H.-J."/>
            <person name="Ramirez L."/>
            <person name="Alfaro M."/>
            <person name="Sun H."/>
            <person name="Tritt A."/>
            <person name="Yoshinaga Y."/>
            <person name="Zwiers L.-H."/>
            <person name="Turgeon B."/>
            <person name="Goodwin S."/>
            <person name="Spatafora J."/>
            <person name="Crous P."/>
            <person name="Grigoriev I."/>
        </authorList>
    </citation>
    <scope>NUCLEOTIDE SEQUENCE</scope>
    <source>
        <strain evidence="3">CBS 627.86</strain>
    </source>
</reference>
<feature type="region of interest" description="Disordered" evidence="1">
    <location>
        <begin position="29"/>
        <end position="63"/>
    </location>
</feature>
<name>A0A6A5YKD0_9PLEO</name>
<accession>A0A6A5YKD0</accession>
<keyword evidence="2" id="KW-1133">Transmembrane helix</keyword>
<protein>
    <submittedName>
        <fullName evidence="3">Uncharacterized protein</fullName>
    </submittedName>
</protein>
<dbReference type="OrthoDB" id="3750908at2759"/>
<gene>
    <name evidence="3" type="ORF">BDV96DRAFT_590662</name>
</gene>
<dbReference type="AlphaFoldDB" id="A0A6A5YKD0"/>
<keyword evidence="2" id="KW-0472">Membrane</keyword>
<evidence type="ECO:0000256" key="2">
    <source>
        <dbReference type="SAM" id="Phobius"/>
    </source>
</evidence>
<feature type="transmembrane region" description="Helical" evidence="2">
    <location>
        <begin position="96"/>
        <end position="118"/>
    </location>
</feature>
<evidence type="ECO:0000313" key="4">
    <source>
        <dbReference type="Proteomes" id="UP000799770"/>
    </source>
</evidence>
<evidence type="ECO:0000256" key="1">
    <source>
        <dbReference type="SAM" id="MobiDB-lite"/>
    </source>
</evidence>
<evidence type="ECO:0000313" key="3">
    <source>
        <dbReference type="EMBL" id="KAF2106661.1"/>
    </source>
</evidence>
<feature type="transmembrane region" description="Helical" evidence="2">
    <location>
        <begin position="124"/>
        <end position="146"/>
    </location>
</feature>
<keyword evidence="2" id="KW-0812">Transmembrane</keyword>
<dbReference type="EMBL" id="ML977360">
    <property type="protein sequence ID" value="KAF2106661.1"/>
    <property type="molecule type" value="Genomic_DNA"/>
</dbReference>
<proteinExistence type="predicted"/>
<sequence>MSTTQTIQESPTRYSLHLPSEAVPMRQMDEADKPRMTAESTTGYSGLFPEDLPARPGPPPAETAPWKLRLRRFFTFKLSSYSIIHTPDGAARMRHIAMLVILGLRTGMSALSILSAVIKGSIPGIIIYSLLAALSFWFTATCLAIIGDAEGDKRLGRLVVKRWHFDTFLGACVVIHAGLIVAWFFGLSGWGLELTSIGMWLAILGVAWIAGWQPDLPTYQRRWVS</sequence>
<feature type="transmembrane region" description="Helical" evidence="2">
    <location>
        <begin position="192"/>
        <end position="212"/>
    </location>
</feature>
<keyword evidence="4" id="KW-1185">Reference proteome</keyword>
<organism evidence="3 4">
    <name type="scientific">Lophiotrema nucula</name>
    <dbReference type="NCBI Taxonomy" id="690887"/>
    <lineage>
        <taxon>Eukaryota</taxon>
        <taxon>Fungi</taxon>
        <taxon>Dikarya</taxon>
        <taxon>Ascomycota</taxon>
        <taxon>Pezizomycotina</taxon>
        <taxon>Dothideomycetes</taxon>
        <taxon>Pleosporomycetidae</taxon>
        <taxon>Pleosporales</taxon>
        <taxon>Lophiotremataceae</taxon>
        <taxon>Lophiotrema</taxon>
    </lineage>
</organism>
<dbReference type="Proteomes" id="UP000799770">
    <property type="component" value="Unassembled WGS sequence"/>
</dbReference>